<dbReference type="GO" id="GO:0015288">
    <property type="term" value="F:porin activity"/>
    <property type="evidence" value="ECO:0007669"/>
    <property type="project" value="TreeGrafter"/>
</dbReference>
<keyword evidence="6" id="KW-0472">Membrane</keyword>
<reference evidence="9 10" key="1">
    <citation type="submission" date="2018-11" db="EMBL/GenBank/DDBJ databases">
        <title>Complete Genome Sequence of Vbrio mediterranei 117-T6: a Potential Pathogen Bacteria Isolated from the Conchocelis of Pyropia.</title>
        <authorList>
            <person name="Liu Q."/>
        </authorList>
    </citation>
    <scope>NUCLEOTIDE SEQUENCE [LARGE SCALE GENOMIC DNA]</scope>
    <source>
        <strain evidence="9 10">117-T6</strain>
    </source>
</reference>
<dbReference type="Gene3D" id="1.20.1600.10">
    <property type="entry name" value="Outer membrane efflux proteins (OEP)"/>
    <property type="match status" value="1"/>
</dbReference>
<protein>
    <submittedName>
        <fullName evidence="9">TolC family protein</fullName>
    </submittedName>
</protein>
<evidence type="ECO:0000313" key="9">
    <source>
        <dbReference type="EMBL" id="AYV19802.1"/>
    </source>
</evidence>
<keyword evidence="7" id="KW-0998">Cell outer membrane</keyword>
<dbReference type="AlphaFoldDB" id="A0A3G4V851"/>
<keyword evidence="3" id="KW-0813">Transport</keyword>
<dbReference type="InterPro" id="IPR003423">
    <property type="entry name" value="OMP_efflux"/>
</dbReference>
<dbReference type="GO" id="GO:1990281">
    <property type="term" value="C:efflux pump complex"/>
    <property type="evidence" value="ECO:0007669"/>
    <property type="project" value="TreeGrafter"/>
</dbReference>
<dbReference type="SUPFAM" id="SSF56954">
    <property type="entry name" value="Outer membrane efflux proteins (OEP)"/>
    <property type="match status" value="1"/>
</dbReference>
<dbReference type="PANTHER" id="PTHR30026:SF20">
    <property type="entry name" value="OUTER MEMBRANE PROTEIN TOLC"/>
    <property type="match status" value="1"/>
</dbReference>
<organism evidence="9 10">
    <name type="scientific">Vibrio mediterranei</name>
    <dbReference type="NCBI Taxonomy" id="689"/>
    <lineage>
        <taxon>Bacteria</taxon>
        <taxon>Pseudomonadati</taxon>
        <taxon>Pseudomonadota</taxon>
        <taxon>Gammaproteobacteria</taxon>
        <taxon>Vibrionales</taxon>
        <taxon>Vibrionaceae</taxon>
        <taxon>Vibrio</taxon>
    </lineage>
</organism>
<dbReference type="Proteomes" id="UP000279760">
    <property type="component" value="Chromosome 1"/>
</dbReference>
<feature type="signal peptide" evidence="8">
    <location>
        <begin position="1"/>
        <end position="22"/>
    </location>
</feature>
<accession>A0A3G4V851</accession>
<dbReference type="Pfam" id="PF02321">
    <property type="entry name" value="OEP"/>
    <property type="match status" value="2"/>
</dbReference>
<comment type="similarity">
    <text evidence="2">Belongs to the outer membrane factor (OMF) (TC 1.B.17) family.</text>
</comment>
<dbReference type="GO" id="GO:0009279">
    <property type="term" value="C:cell outer membrane"/>
    <property type="evidence" value="ECO:0007669"/>
    <property type="project" value="UniProtKB-SubCell"/>
</dbReference>
<proteinExistence type="inferred from homology"/>
<evidence type="ECO:0000256" key="8">
    <source>
        <dbReference type="SAM" id="SignalP"/>
    </source>
</evidence>
<evidence type="ECO:0000256" key="3">
    <source>
        <dbReference type="ARBA" id="ARBA00022448"/>
    </source>
</evidence>
<keyword evidence="4" id="KW-1134">Transmembrane beta strand</keyword>
<evidence type="ECO:0000256" key="1">
    <source>
        <dbReference type="ARBA" id="ARBA00004442"/>
    </source>
</evidence>
<evidence type="ECO:0000256" key="6">
    <source>
        <dbReference type="ARBA" id="ARBA00023136"/>
    </source>
</evidence>
<keyword evidence="5" id="KW-0812">Transmembrane</keyword>
<evidence type="ECO:0000313" key="10">
    <source>
        <dbReference type="Proteomes" id="UP000279760"/>
    </source>
</evidence>
<comment type="subcellular location">
    <subcellularLocation>
        <location evidence="1">Cell outer membrane</location>
    </subcellularLocation>
</comment>
<evidence type="ECO:0000256" key="2">
    <source>
        <dbReference type="ARBA" id="ARBA00007613"/>
    </source>
</evidence>
<evidence type="ECO:0000256" key="5">
    <source>
        <dbReference type="ARBA" id="ARBA00022692"/>
    </source>
</evidence>
<dbReference type="EMBL" id="CP033577">
    <property type="protein sequence ID" value="AYV19802.1"/>
    <property type="molecule type" value="Genomic_DNA"/>
</dbReference>
<sequence>MWHFRSLISLLVGMTVTMTVHSATVLEAVEIGLNNNVSLIASRKGVEESAYDIDVSRSSFLPTISADVKTTWNSTTTRLSGVSDTNASYNDHGYGLSLTQSLFNLRDIYEYGTSKLDFSIEEVRNEAKTQEVIQQITEQYFEFLKNGAKIRATKAELDSSMARLKQMNRNVSLGNVAASEVYEVIAQKEGIVNRLRSLQKDKDVILNRLALLTQYPVIPSQDLKGQVLLSEIPLDQQQDLLGQAMKFNNDIILSQKNVERSYRTLKETGSNFAPNLSANASYRHNDTNNFDLSTNPNSTGISDDKSVGLVLSVPITSGGSDYYSYQKNKKTIERNELLLTDSQNTVRNDVETSILNLNDFSQSVFTYETIIKANYSSYKGIKRAHSLGTRTITDLLSAESKLFNSIRDYESAKYDYVIESIKLDRLVGNLSPLTIEKIMQMMDEASSIRYQDVIPEHLKDN</sequence>
<dbReference type="PANTHER" id="PTHR30026">
    <property type="entry name" value="OUTER MEMBRANE PROTEIN TOLC"/>
    <property type="match status" value="1"/>
</dbReference>
<name>A0A3G4V851_9VIBR</name>
<feature type="chain" id="PRO_5018311009" evidence="8">
    <location>
        <begin position="23"/>
        <end position="461"/>
    </location>
</feature>
<evidence type="ECO:0000256" key="7">
    <source>
        <dbReference type="ARBA" id="ARBA00023237"/>
    </source>
</evidence>
<gene>
    <name evidence="9" type="ORF">ECB94_00185</name>
</gene>
<dbReference type="InterPro" id="IPR051906">
    <property type="entry name" value="TolC-like"/>
</dbReference>
<dbReference type="RefSeq" id="WP_124939699.1">
    <property type="nucleotide sequence ID" value="NZ_CP033577.1"/>
</dbReference>
<dbReference type="GO" id="GO:0015562">
    <property type="term" value="F:efflux transmembrane transporter activity"/>
    <property type="evidence" value="ECO:0007669"/>
    <property type="project" value="InterPro"/>
</dbReference>
<keyword evidence="8" id="KW-0732">Signal</keyword>
<evidence type="ECO:0000256" key="4">
    <source>
        <dbReference type="ARBA" id="ARBA00022452"/>
    </source>
</evidence>